<sequence length="361" mass="37867">MTAAAKVVIVGSGIIGASTALACQDLGAEVIVVDQGPLGGVASANSFGWINASFAETQAYFDLRNAALESFRTLGQRLELQAHVSWPGTLWWEDAGQDFEAQFASLTARGYGARRLDHDEIAALEPNLRACPAHALFTPMEGAAQAQSVAQSLLAHVARRGGQLCPEREVTAVRSSPGAGHIVQTNAGDLPCDFVILATGAAACRGLAGVEWALPMANKRGMILQTRPVQTRIHHILMTPDVHFRQNPDGSLVAGEIFSGDLDPSEDASALADTVIARICQKLRGQPDVQLAEVKLGERPVPLDGLPVVGSVPGAPGVFLAVMHSGVTLGPLIGQLLAQEILQGSPSPLLSSFRASRFAQA</sequence>
<evidence type="ECO:0000256" key="1">
    <source>
        <dbReference type="ARBA" id="ARBA00023002"/>
    </source>
</evidence>
<dbReference type="Proteomes" id="UP000028680">
    <property type="component" value="Chromosome"/>
</dbReference>
<keyword evidence="1" id="KW-0560">Oxidoreductase</keyword>
<dbReference type="PANTHER" id="PTHR13847">
    <property type="entry name" value="SARCOSINE DEHYDROGENASE-RELATED"/>
    <property type="match status" value="1"/>
</dbReference>
<keyword evidence="5" id="KW-1185">Reference proteome</keyword>
<dbReference type="PROSITE" id="PS51257">
    <property type="entry name" value="PROKAR_LIPOPROTEIN"/>
    <property type="match status" value="1"/>
</dbReference>
<dbReference type="InterPro" id="IPR036188">
    <property type="entry name" value="FAD/NAD-bd_sf"/>
</dbReference>
<dbReference type="AlphaFoldDB" id="A0AAN0RKS7"/>
<accession>A0AAN0RKS7</accession>
<dbReference type="SUPFAM" id="SSF51905">
    <property type="entry name" value="FAD/NAD(P)-binding domain"/>
    <property type="match status" value="1"/>
</dbReference>
<organism evidence="4 5">
    <name type="scientific">Planktomarina temperata RCA23</name>
    <dbReference type="NCBI Taxonomy" id="666509"/>
    <lineage>
        <taxon>Bacteria</taxon>
        <taxon>Pseudomonadati</taxon>
        <taxon>Pseudomonadota</taxon>
        <taxon>Alphaproteobacteria</taxon>
        <taxon>Rhodobacterales</taxon>
        <taxon>Paracoccaceae</taxon>
        <taxon>Planktomarina</taxon>
    </lineage>
</organism>
<reference evidence="4 5" key="1">
    <citation type="journal article" date="2014" name="ISME J.">
        <title>Adaptation of an abundant Roseobacter RCA organism to pelagic systems revealed by genomic and transcriptomic analyses.</title>
        <authorList>
            <person name="Voget S."/>
            <person name="Wemheuer B."/>
            <person name="Brinkhoff T."/>
            <person name="Vollmers J."/>
            <person name="Dietrich S."/>
            <person name="Giebel H.A."/>
            <person name="Beardsley C."/>
            <person name="Sardemann C."/>
            <person name="Bakenhus I."/>
            <person name="Billerbeck S."/>
            <person name="Daniel R."/>
            <person name="Simon M."/>
        </authorList>
    </citation>
    <scope>NUCLEOTIDE SEQUENCE [LARGE SCALE GENOMIC DNA]</scope>
    <source>
        <strain evidence="4 5">RCA23</strain>
    </source>
</reference>
<feature type="signal peptide" evidence="2">
    <location>
        <begin position="1"/>
        <end position="22"/>
    </location>
</feature>
<evidence type="ECO:0000313" key="5">
    <source>
        <dbReference type="Proteomes" id="UP000028680"/>
    </source>
</evidence>
<dbReference type="KEGG" id="ptp:RCA23_c24980"/>
<evidence type="ECO:0000256" key="2">
    <source>
        <dbReference type="SAM" id="SignalP"/>
    </source>
</evidence>
<dbReference type="PANTHER" id="PTHR13847:SF289">
    <property type="entry name" value="GLYCINE OXIDASE"/>
    <property type="match status" value="1"/>
</dbReference>
<keyword evidence="2" id="KW-0732">Signal</keyword>
<dbReference type="EMBL" id="CP003984">
    <property type="protein sequence ID" value="AII88019.1"/>
    <property type="molecule type" value="Genomic_DNA"/>
</dbReference>
<name>A0AAN0RKS7_9RHOB</name>
<feature type="domain" description="FAD dependent oxidoreductase" evidence="3">
    <location>
        <begin position="6"/>
        <end position="339"/>
    </location>
</feature>
<dbReference type="Pfam" id="PF01266">
    <property type="entry name" value="DAO"/>
    <property type="match status" value="1"/>
</dbReference>
<protein>
    <submittedName>
        <fullName evidence="4">FAD dependent oxidoreductase</fullName>
    </submittedName>
</protein>
<dbReference type="RefSeq" id="WP_044050630.1">
    <property type="nucleotide sequence ID" value="NZ_CP003984.1"/>
</dbReference>
<proteinExistence type="predicted"/>
<dbReference type="Gene3D" id="3.30.9.10">
    <property type="entry name" value="D-Amino Acid Oxidase, subunit A, domain 2"/>
    <property type="match status" value="1"/>
</dbReference>
<dbReference type="GO" id="GO:0005737">
    <property type="term" value="C:cytoplasm"/>
    <property type="evidence" value="ECO:0007669"/>
    <property type="project" value="TreeGrafter"/>
</dbReference>
<dbReference type="Gene3D" id="3.50.50.60">
    <property type="entry name" value="FAD/NAD(P)-binding domain"/>
    <property type="match status" value="1"/>
</dbReference>
<feature type="chain" id="PRO_5043040680" evidence="2">
    <location>
        <begin position="23"/>
        <end position="361"/>
    </location>
</feature>
<gene>
    <name evidence="4" type="ORF">RCA23_c24980</name>
</gene>
<dbReference type="InterPro" id="IPR006076">
    <property type="entry name" value="FAD-dep_OxRdtase"/>
</dbReference>
<dbReference type="GO" id="GO:0016491">
    <property type="term" value="F:oxidoreductase activity"/>
    <property type="evidence" value="ECO:0007669"/>
    <property type="project" value="UniProtKB-KW"/>
</dbReference>
<evidence type="ECO:0000259" key="3">
    <source>
        <dbReference type="Pfam" id="PF01266"/>
    </source>
</evidence>
<evidence type="ECO:0000313" key="4">
    <source>
        <dbReference type="EMBL" id="AII88019.1"/>
    </source>
</evidence>